<dbReference type="Gene3D" id="1.10.10.10">
    <property type="entry name" value="Winged helix-like DNA-binding domain superfamily/Winged helix DNA-binding domain"/>
    <property type="match status" value="1"/>
</dbReference>
<name>A0A345JT77_9GAMM</name>
<gene>
    <name evidence="1" type="ORF">CGC43_08025</name>
</gene>
<dbReference type="EMBL" id="CP022375">
    <property type="protein sequence ID" value="AXH30523.1"/>
    <property type="molecule type" value="Genomic_DNA"/>
</dbReference>
<dbReference type="Proteomes" id="UP000253862">
    <property type="component" value="Chromosome"/>
</dbReference>
<dbReference type="RefSeq" id="WP_071629787.1">
    <property type="nucleotide sequence ID" value="NZ_CP022375.1"/>
</dbReference>
<dbReference type="InterPro" id="IPR036390">
    <property type="entry name" value="WH_DNA-bd_sf"/>
</dbReference>
<dbReference type="SUPFAM" id="SSF46785">
    <property type="entry name" value="Winged helix' DNA-binding domain"/>
    <property type="match status" value="1"/>
</dbReference>
<evidence type="ECO:0000313" key="2">
    <source>
        <dbReference type="Proteomes" id="UP000253862"/>
    </source>
</evidence>
<sequence length="317" mass="36720">MSNLIKEVVDKNVIEGTRYFISLVELGSYTAVKNLYSVEINTVRSKLELLENYLGVKLTQPNSNKIEITRDGKKYYASCHRLYTDLENSILTSKYKGIDNLKYIRIFGTRAFIDFISPKIHQVDESGKYTFTFDSYFLYQANNYFYQLSNYDVAIVTSKDLEKIDQDRWIVAATIDGTRIPSKIYVNKDIYIEYNLKNEPKNIFNVPFIIRRDSSDYNLTINIDDKQLTPILKHIRYIVEDDIHKAKLIENGLGAGCLVNGYEHILNLNIIPLEGVAAETLLYQRTVIVSKHLENKTKLVKFFREQADEYINTALGK</sequence>
<evidence type="ECO:0000313" key="1">
    <source>
        <dbReference type="EMBL" id="AXH30523.1"/>
    </source>
</evidence>
<reference evidence="1 2" key="1">
    <citation type="submission" date="2017-07" db="EMBL/GenBank/DDBJ databases">
        <title>Complete genome sequences and comparative analysis of the novel pathogen Francisella opportunistica.</title>
        <authorList>
            <person name="Dietrich E.A."/>
            <person name="Kingry L.C."/>
            <person name="Petersen J.M."/>
        </authorList>
    </citation>
    <scope>NUCLEOTIDE SEQUENCE [LARGE SCALE GENOMIC DNA]</scope>
    <source>
        <strain evidence="1 2">14-2155</strain>
    </source>
</reference>
<protein>
    <submittedName>
        <fullName evidence="1">LysR family transcriptional regulator</fullName>
    </submittedName>
</protein>
<dbReference type="AlphaFoldDB" id="A0A345JT77"/>
<proteinExistence type="predicted"/>
<keyword evidence="2" id="KW-1185">Reference proteome</keyword>
<organism evidence="1 2">
    <name type="scientific">Francisella opportunistica</name>
    <dbReference type="NCBI Taxonomy" id="2016517"/>
    <lineage>
        <taxon>Bacteria</taxon>
        <taxon>Pseudomonadati</taxon>
        <taxon>Pseudomonadota</taxon>
        <taxon>Gammaproteobacteria</taxon>
        <taxon>Thiotrichales</taxon>
        <taxon>Francisellaceae</taxon>
        <taxon>Francisella</taxon>
    </lineage>
</organism>
<accession>A0A345JT77</accession>
<dbReference type="InterPro" id="IPR036388">
    <property type="entry name" value="WH-like_DNA-bd_sf"/>
</dbReference>